<dbReference type="InterPro" id="IPR050563">
    <property type="entry name" value="4-hydroxybenzoyl-CoA_TE"/>
</dbReference>
<accession>K9H6N8</accession>
<evidence type="ECO:0000256" key="1">
    <source>
        <dbReference type="ARBA" id="ARBA00005953"/>
    </source>
</evidence>
<evidence type="ECO:0000313" key="4">
    <source>
        <dbReference type="Proteomes" id="UP000009881"/>
    </source>
</evidence>
<evidence type="ECO:0000313" key="3">
    <source>
        <dbReference type="EMBL" id="EKV32704.1"/>
    </source>
</evidence>
<reference evidence="3 4" key="1">
    <citation type="journal article" date="2013" name="Genome Announc.">
        <title>Draft Genome Sequence of an Alphaproteobacterium, Caenispirillum salinarum AK4(T), Isolated from a Solar Saltern.</title>
        <authorList>
            <person name="Khatri I."/>
            <person name="Singh A."/>
            <person name="Korpole S."/>
            <person name="Pinnaka A.K."/>
            <person name="Subramanian S."/>
        </authorList>
    </citation>
    <scope>NUCLEOTIDE SEQUENCE [LARGE SCALE GENOMIC DNA]</scope>
    <source>
        <strain evidence="3 4">AK4</strain>
    </source>
</reference>
<keyword evidence="2" id="KW-0378">Hydrolase</keyword>
<dbReference type="eggNOG" id="COG0824">
    <property type="taxonomic scope" value="Bacteria"/>
</dbReference>
<comment type="similarity">
    <text evidence="1">Belongs to the 4-hydroxybenzoyl-CoA thioesterase family.</text>
</comment>
<dbReference type="Proteomes" id="UP000009881">
    <property type="component" value="Unassembled WGS sequence"/>
</dbReference>
<dbReference type="Pfam" id="PF13279">
    <property type="entry name" value="4HBT_2"/>
    <property type="match status" value="1"/>
</dbReference>
<keyword evidence="4" id="KW-1185">Reference proteome</keyword>
<evidence type="ECO:0000256" key="2">
    <source>
        <dbReference type="ARBA" id="ARBA00022801"/>
    </source>
</evidence>
<dbReference type="Gene3D" id="3.10.129.10">
    <property type="entry name" value="Hotdog Thioesterase"/>
    <property type="match status" value="1"/>
</dbReference>
<organism evidence="3 4">
    <name type="scientific">Caenispirillum salinarum AK4</name>
    <dbReference type="NCBI Taxonomy" id="1238182"/>
    <lineage>
        <taxon>Bacteria</taxon>
        <taxon>Pseudomonadati</taxon>
        <taxon>Pseudomonadota</taxon>
        <taxon>Alphaproteobacteria</taxon>
        <taxon>Rhodospirillales</taxon>
        <taxon>Novispirillaceae</taxon>
        <taxon>Caenispirillum</taxon>
    </lineage>
</organism>
<name>K9H6N8_9PROT</name>
<dbReference type="EMBL" id="ANHY01000002">
    <property type="protein sequence ID" value="EKV32704.1"/>
    <property type="molecule type" value="Genomic_DNA"/>
</dbReference>
<sequence length="146" mass="16621">MAREDYRFCHPFRVRYSEVDRQNVAYNSHYLTWFDVAIWEYVKALPFDLSAYVESSGNDLHTVKALVEFRKSAEFDQDIEACVRVGRIGRSSLTFTCELHAAGADELLATGEVVWVNTDQTAHKSTALPEDLIARIRAFEKTAPEG</sequence>
<gene>
    <name evidence="3" type="ORF">C882_1541</name>
</gene>
<dbReference type="PANTHER" id="PTHR31793:SF27">
    <property type="entry name" value="NOVEL THIOESTERASE SUPERFAMILY DOMAIN AND SAPOSIN A-TYPE DOMAIN CONTAINING PROTEIN (0610012H03RIK)"/>
    <property type="match status" value="1"/>
</dbReference>
<dbReference type="STRING" id="1238182.C882_1541"/>
<dbReference type="AlphaFoldDB" id="K9H6N8"/>
<dbReference type="PANTHER" id="PTHR31793">
    <property type="entry name" value="4-HYDROXYBENZOYL-COA THIOESTERASE FAMILY MEMBER"/>
    <property type="match status" value="1"/>
</dbReference>
<dbReference type="InterPro" id="IPR029069">
    <property type="entry name" value="HotDog_dom_sf"/>
</dbReference>
<dbReference type="GO" id="GO:0047617">
    <property type="term" value="F:fatty acyl-CoA hydrolase activity"/>
    <property type="evidence" value="ECO:0007669"/>
    <property type="project" value="TreeGrafter"/>
</dbReference>
<protein>
    <submittedName>
        <fullName evidence="3">4-hydroxybenzoyl-CoA thioesterase</fullName>
    </submittedName>
</protein>
<dbReference type="OrthoDB" id="9799036at2"/>
<proteinExistence type="inferred from homology"/>
<dbReference type="SUPFAM" id="SSF54637">
    <property type="entry name" value="Thioesterase/thiol ester dehydrase-isomerase"/>
    <property type="match status" value="1"/>
</dbReference>
<comment type="caution">
    <text evidence="3">The sequence shown here is derived from an EMBL/GenBank/DDBJ whole genome shotgun (WGS) entry which is preliminary data.</text>
</comment>
<dbReference type="RefSeq" id="WP_009538531.1">
    <property type="nucleotide sequence ID" value="NZ_ANHY01000002.1"/>
</dbReference>
<dbReference type="CDD" id="cd00586">
    <property type="entry name" value="4HBT"/>
    <property type="match status" value="1"/>
</dbReference>